<sequence>MVANQIRPPGFPPHQNNQNYFNRGNNFNRGGNFNQSNFNPSSFNQGQLNRPQVNQAPVYQAPILQTQRVSQTDFESYVKSNDAILRNMQSQGQSTQNQCQNIQSQYPNLQNQMATLTDMMTKLVSANTASSSGSGTLSGNTITNPKEELKGITTRSGIAYQGPKTPSPSKQGTKPVVALVSALMRNLKPSIPYPSRRDNEKRHDQANEQIKKFYEIFKEMSFKISFTDALILMPKFASTLKAFIRNKEKLSEMARTKMNEHCLAIILNKLPRKLGDPEKFLIPCEFSRMDECLALADLSASINLMPLSVWEGLSLPELTPTCMMLELADRLVSKPIGIAKDVSFKVGVFHFPTDFVVVDFEPYPRC</sequence>
<feature type="region of interest" description="Disordered" evidence="1">
    <location>
        <begin position="1"/>
        <end position="49"/>
    </location>
</feature>
<dbReference type="InterPro" id="IPR021109">
    <property type="entry name" value="Peptidase_aspartic_dom_sf"/>
</dbReference>
<reference evidence="2" key="1">
    <citation type="journal article" date="2019" name="Sci. Rep.">
        <title>Draft genome of Tanacetum cinerariifolium, the natural source of mosquito coil.</title>
        <authorList>
            <person name="Yamashiro T."/>
            <person name="Shiraishi A."/>
            <person name="Satake H."/>
            <person name="Nakayama K."/>
        </authorList>
    </citation>
    <scope>NUCLEOTIDE SEQUENCE</scope>
</reference>
<dbReference type="PANTHER" id="PTHR33067">
    <property type="entry name" value="RNA-DIRECTED DNA POLYMERASE-RELATED"/>
    <property type="match status" value="1"/>
</dbReference>
<gene>
    <name evidence="2" type="ORF">Tci_575201</name>
</gene>
<dbReference type="GO" id="GO:0003964">
    <property type="term" value="F:RNA-directed DNA polymerase activity"/>
    <property type="evidence" value="ECO:0007669"/>
    <property type="project" value="UniProtKB-KW"/>
</dbReference>
<name>A0A699J1L2_TANCI</name>
<comment type="caution">
    <text evidence="2">The sequence shown here is derived from an EMBL/GenBank/DDBJ whole genome shotgun (WGS) entry which is preliminary data.</text>
</comment>
<dbReference type="AlphaFoldDB" id="A0A699J1L2"/>
<evidence type="ECO:0000256" key="1">
    <source>
        <dbReference type="SAM" id="MobiDB-lite"/>
    </source>
</evidence>
<proteinExistence type="predicted"/>
<keyword evidence="2" id="KW-0548">Nucleotidyltransferase</keyword>
<feature type="region of interest" description="Disordered" evidence="1">
    <location>
        <begin position="127"/>
        <end position="148"/>
    </location>
</feature>
<evidence type="ECO:0000313" key="2">
    <source>
        <dbReference type="EMBL" id="GFA03229.1"/>
    </source>
</evidence>
<dbReference type="CDD" id="cd00303">
    <property type="entry name" value="retropepsin_like"/>
    <property type="match status" value="1"/>
</dbReference>
<dbReference type="EMBL" id="BKCJ010358538">
    <property type="protein sequence ID" value="GFA03229.1"/>
    <property type="molecule type" value="Genomic_DNA"/>
</dbReference>
<dbReference type="PANTHER" id="PTHR33067:SF35">
    <property type="entry name" value="ASPARTIC PEPTIDASE DDI1-TYPE DOMAIN-CONTAINING PROTEIN"/>
    <property type="match status" value="1"/>
</dbReference>
<organism evidence="2">
    <name type="scientific">Tanacetum cinerariifolium</name>
    <name type="common">Dalmatian daisy</name>
    <name type="synonym">Chrysanthemum cinerariifolium</name>
    <dbReference type="NCBI Taxonomy" id="118510"/>
    <lineage>
        <taxon>Eukaryota</taxon>
        <taxon>Viridiplantae</taxon>
        <taxon>Streptophyta</taxon>
        <taxon>Embryophyta</taxon>
        <taxon>Tracheophyta</taxon>
        <taxon>Spermatophyta</taxon>
        <taxon>Magnoliopsida</taxon>
        <taxon>eudicotyledons</taxon>
        <taxon>Gunneridae</taxon>
        <taxon>Pentapetalae</taxon>
        <taxon>asterids</taxon>
        <taxon>campanulids</taxon>
        <taxon>Asterales</taxon>
        <taxon>Asteraceae</taxon>
        <taxon>Asteroideae</taxon>
        <taxon>Anthemideae</taxon>
        <taxon>Anthemidinae</taxon>
        <taxon>Tanacetum</taxon>
    </lineage>
</organism>
<protein>
    <submittedName>
        <fullName evidence="2">Reverse transcriptase domain-containing protein</fullName>
    </submittedName>
</protein>
<feature type="compositionally biased region" description="Low complexity" evidence="1">
    <location>
        <begin position="127"/>
        <end position="144"/>
    </location>
</feature>
<feature type="compositionally biased region" description="Low complexity" evidence="1">
    <location>
        <begin position="15"/>
        <end position="47"/>
    </location>
</feature>
<keyword evidence="2" id="KW-0695">RNA-directed DNA polymerase</keyword>
<keyword evidence="2" id="KW-0808">Transferase</keyword>
<accession>A0A699J1L2</accession>
<dbReference type="Gene3D" id="2.40.70.10">
    <property type="entry name" value="Acid Proteases"/>
    <property type="match status" value="1"/>
</dbReference>